<evidence type="ECO:0000313" key="4">
    <source>
        <dbReference type="EMBL" id="MBC2691107.1"/>
    </source>
</evidence>
<feature type="coiled-coil region" evidence="2">
    <location>
        <begin position="268"/>
        <end position="295"/>
    </location>
</feature>
<sequence>MSTTPHELSISPDKDPKKLSAGQRKFNELVKKIDKQRQILQAWEAATPLYEQRWHSEFLPQLDILHQHTVGFVQLLSDLGERIKLSKTDRKTLTQEICGQAYSLLDSGNCSDEELVRLKALYNQHSGRDFDTDEEEDNELLKLGLQEMFGVELDDDIHGLSPEEIAEKINQRLQSEQPEPSKPGKKNAHQLRQEAAAAEASQSVREVYRKLASALHPDRETDPDERERKTVLMQRVNHAYGQRNLLGLLQLQLELEHIDASTLNTLTADRLKHYNRVLTEQLDELKQEVFDQEQGFRLQFNIDPFDKLTLANLPGFYQHQLDSVLDDIQELMLLGEELNDPKNLKAWLKAQRDYEREMEKSLNDDPFFR</sequence>
<dbReference type="EMBL" id="JACMYG010000014">
    <property type="protein sequence ID" value="MBC2691107.1"/>
    <property type="molecule type" value="Genomic_DNA"/>
</dbReference>
<name>A0A7X1GEQ0_9PSED</name>
<reference evidence="4 5" key="1">
    <citation type="submission" date="2020-08" db="EMBL/GenBank/DDBJ databases">
        <title>Pseudomonas sp. nov.</title>
        <authorList>
            <person name="Gieschler S."/>
            <person name="Fiedler G."/>
            <person name="Brinks E."/>
            <person name="Boehnlein C."/>
            <person name="Franz C.M.A.P."/>
            <person name="Kabisch J."/>
        </authorList>
    </citation>
    <scope>NUCLEOTIDE SEQUENCE [LARGE SCALE GENOMIC DNA]</scope>
    <source>
        <strain evidence="4 5">MBT-1</strain>
    </source>
</reference>
<evidence type="ECO:0000256" key="3">
    <source>
        <dbReference type="SAM" id="MobiDB-lite"/>
    </source>
</evidence>
<keyword evidence="2" id="KW-0175">Coiled coil</keyword>
<evidence type="ECO:0000256" key="1">
    <source>
        <dbReference type="ARBA" id="ARBA00023186"/>
    </source>
</evidence>
<comment type="caution">
    <text evidence="4">The sequence shown here is derived from an EMBL/GenBank/DDBJ whole genome shotgun (WGS) entry which is preliminary data.</text>
</comment>
<keyword evidence="1" id="KW-0143">Chaperone</keyword>
<feature type="region of interest" description="Disordered" evidence="3">
    <location>
        <begin position="173"/>
        <end position="199"/>
    </location>
</feature>
<dbReference type="AlphaFoldDB" id="A0A7X1GEQ0"/>
<proteinExistence type="predicted"/>
<organism evidence="4 5">
    <name type="scientific">Pseudomonas kielensis</name>
    <dbReference type="NCBI Taxonomy" id="2762577"/>
    <lineage>
        <taxon>Bacteria</taxon>
        <taxon>Pseudomonadati</taxon>
        <taxon>Pseudomonadota</taxon>
        <taxon>Gammaproteobacteria</taxon>
        <taxon>Pseudomonadales</taxon>
        <taxon>Pseudomonadaceae</taxon>
        <taxon>Pseudomonas</taxon>
    </lineage>
</organism>
<dbReference type="SUPFAM" id="SSF46565">
    <property type="entry name" value="Chaperone J-domain"/>
    <property type="match status" value="1"/>
</dbReference>
<evidence type="ECO:0000313" key="5">
    <source>
        <dbReference type="Proteomes" id="UP000526003"/>
    </source>
</evidence>
<evidence type="ECO:0000256" key="2">
    <source>
        <dbReference type="SAM" id="Coils"/>
    </source>
</evidence>
<dbReference type="Gene3D" id="1.10.287.110">
    <property type="entry name" value="DnaJ domain"/>
    <property type="match status" value="1"/>
</dbReference>
<protein>
    <submittedName>
        <fullName evidence="4">Molecular chaperone DnaJ</fullName>
    </submittedName>
</protein>
<dbReference type="RefSeq" id="WP_185818558.1">
    <property type="nucleotide sequence ID" value="NZ_JACMYG010000014.1"/>
</dbReference>
<dbReference type="InterPro" id="IPR036869">
    <property type="entry name" value="J_dom_sf"/>
</dbReference>
<accession>A0A7X1GEQ0</accession>
<gene>
    <name evidence="4" type="ORF">H7995_15025</name>
</gene>
<dbReference type="Proteomes" id="UP000526003">
    <property type="component" value="Unassembled WGS sequence"/>
</dbReference>
<keyword evidence="5" id="KW-1185">Reference proteome</keyword>